<dbReference type="EMBL" id="JACHDO010000001">
    <property type="protein sequence ID" value="MBB5489033.1"/>
    <property type="molecule type" value="Genomic_DNA"/>
</dbReference>
<evidence type="ECO:0000256" key="1">
    <source>
        <dbReference type="SAM" id="MobiDB-lite"/>
    </source>
</evidence>
<feature type="region of interest" description="Disordered" evidence="1">
    <location>
        <begin position="341"/>
        <end position="376"/>
    </location>
</feature>
<dbReference type="Gene3D" id="3.10.560.10">
    <property type="entry name" value="Outer membrane lipoprotein wza domain like"/>
    <property type="match status" value="1"/>
</dbReference>
<dbReference type="Pfam" id="PF10531">
    <property type="entry name" value="SLBB"/>
    <property type="match status" value="1"/>
</dbReference>
<comment type="caution">
    <text evidence="4">The sequence shown here is derived from an EMBL/GenBank/DDBJ whole genome shotgun (WGS) entry which is preliminary data.</text>
</comment>
<protein>
    <submittedName>
        <fullName evidence="4">Competence protein ComEA</fullName>
    </submittedName>
</protein>
<feature type="domain" description="Helix-hairpin-helix DNA-binding motif class 1" evidence="3">
    <location>
        <begin position="491"/>
        <end position="510"/>
    </location>
</feature>
<feature type="transmembrane region" description="Helical" evidence="2">
    <location>
        <begin position="305"/>
        <end position="324"/>
    </location>
</feature>
<evidence type="ECO:0000259" key="3">
    <source>
        <dbReference type="SMART" id="SM00278"/>
    </source>
</evidence>
<reference evidence="4 5" key="1">
    <citation type="submission" date="2020-08" db="EMBL/GenBank/DDBJ databases">
        <title>Sequencing the genomes of 1000 actinobacteria strains.</title>
        <authorList>
            <person name="Klenk H.-P."/>
        </authorList>
    </citation>
    <scope>NUCLEOTIDE SEQUENCE [LARGE SCALE GENOMIC DNA]</scope>
    <source>
        <strain evidence="4 5">DSM 44598</strain>
    </source>
</reference>
<accession>A0A840W184</accession>
<dbReference type="SUPFAM" id="SSF47781">
    <property type="entry name" value="RuvA domain 2-like"/>
    <property type="match status" value="1"/>
</dbReference>
<keyword evidence="2" id="KW-0812">Transmembrane</keyword>
<sequence>MTVSRRSRRKPPQSDPEERLRALGLDASPTARRLRARIPRASTETSPEEAVPSAPYAIGEATTPYRPGPARPTPAELWSATPEPRGPAARGGQGDTEGPEEAPTVRLRLDRRARRPSPRTPPAQSPWREPPPRGEPQDGWAPAGEAPRSDTHAKEPSSTSPDANGERETTPPAQVRGEGPGHLSRVTRADRDKHPASVSWNGDSGHGPADPPEQEQQNGPRPRSGGGTRDGRGGRPSSDGRSEGSGPEPPSAEEPEGPSGGRHRRRPEAARPPSGYTELDPDAPGTVLDRVAERWGPQASLSRRAVAALLVLGLIAVAGAFLVLRERPGEVTVPELVNQSAAAGQGQGDHASTVPDGAGQAPGSEGGGPDAAPSGDVVVHVGGEVAEPGIYTMPAGSRVADAVEEAGGPLPDADLDLVNLARTLNDGERILVGVPQAEGEAGAGPEGSGSLVNLNQAGQAELETLPGIGEKKAQKIIRHRESLGGSFGSVEDLLGVDGIAEKTFSSLEPLVTVG</sequence>
<dbReference type="Proteomes" id="UP000579647">
    <property type="component" value="Unassembled WGS sequence"/>
</dbReference>
<feature type="region of interest" description="Disordered" evidence="1">
    <location>
        <begin position="1"/>
        <end position="284"/>
    </location>
</feature>
<keyword evidence="5" id="KW-1185">Reference proteome</keyword>
<dbReference type="InterPro" id="IPR003583">
    <property type="entry name" value="Hlx-hairpin-Hlx_DNA-bd_motif"/>
</dbReference>
<dbReference type="Gene3D" id="1.10.150.320">
    <property type="entry name" value="Photosystem II 12 kDa extrinsic protein"/>
    <property type="match status" value="1"/>
</dbReference>
<dbReference type="AlphaFoldDB" id="A0A840W184"/>
<feature type="compositionally biased region" description="Basic and acidic residues" evidence="1">
    <location>
        <begin position="229"/>
        <end position="242"/>
    </location>
</feature>
<gene>
    <name evidence="4" type="ORF">HNR07_000170</name>
</gene>
<keyword evidence="2" id="KW-0472">Membrane</keyword>
<dbReference type="GO" id="GO:0015628">
    <property type="term" value="P:protein secretion by the type II secretion system"/>
    <property type="evidence" value="ECO:0007669"/>
    <property type="project" value="TreeGrafter"/>
</dbReference>
<evidence type="ECO:0000313" key="4">
    <source>
        <dbReference type="EMBL" id="MBB5489033.1"/>
    </source>
</evidence>
<keyword evidence="2" id="KW-1133">Transmembrane helix</keyword>
<dbReference type="PANTHER" id="PTHR21180">
    <property type="entry name" value="ENDONUCLEASE/EXONUCLEASE/PHOSPHATASE FAMILY DOMAIN-CONTAINING PROTEIN 1"/>
    <property type="match status" value="1"/>
</dbReference>
<organism evidence="4 5">
    <name type="scientific">Nocardiopsis metallicus</name>
    <dbReference type="NCBI Taxonomy" id="179819"/>
    <lineage>
        <taxon>Bacteria</taxon>
        <taxon>Bacillati</taxon>
        <taxon>Actinomycetota</taxon>
        <taxon>Actinomycetes</taxon>
        <taxon>Streptosporangiales</taxon>
        <taxon>Nocardiopsidaceae</taxon>
        <taxon>Nocardiopsis</taxon>
    </lineage>
</organism>
<dbReference type="InterPro" id="IPR019554">
    <property type="entry name" value="Soluble_ligand-bd"/>
</dbReference>
<dbReference type="GO" id="GO:0006281">
    <property type="term" value="P:DNA repair"/>
    <property type="evidence" value="ECO:0007669"/>
    <property type="project" value="InterPro"/>
</dbReference>
<dbReference type="GO" id="GO:0003677">
    <property type="term" value="F:DNA binding"/>
    <property type="evidence" value="ECO:0007669"/>
    <property type="project" value="InterPro"/>
</dbReference>
<name>A0A840W184_9ACTN</name>
<dbReference type="GO" id="GO:0015627">
    <property type="term" value="C:type II protein secretion system complex"/>
    <property type="evidence" value="ECO:0007669"/>
    <property type="project" value="TreeGrafter"/>
</dbReference>
<proteinExistence type="predicted"/>
<feature type="domain" description="Helix-hairpin-helix DNA-binding motif class 1" evidence="3">
    <location>
        <begin position="460"/>
        <end position="479"/>
    </location>
</feature>
<dbReference type="Pfam" id="PF12836">
    <property type="entry name" value="HHH_3"/>
    <property type="match status" value="1"/>
</dbReference>
<dbReference type="InterPro" id="IPR051675">
    <property type="entry name" value="Endo/Exo/Phosphatase_dom_1"/>
</dbReference>
<evidence type="ECO:0000313" key="5">
    <source>
        <dbReference type="Proteomes" id="UP000579647"/>
    </source>
</evidence>
<dbReference type="SMART" id="SM00278">
    <property type="entry name" value="HhH1"/>
    <property type="match status" value="2"/>
</dbReference>
<feature type="compositionally biased region" description="Basic residues" evidence="1">
    <location>
        <begin position="1"/>
        <end position="11"/>
    </location>
</feature>
<evidence type="ECO:0000256" key="2">
    <source>
        <dbReference type="SAM" id="Phobius"/>
    </source>
</evidence>
<dbReference type="RefSeq" id="WP_246420015.1">
    <property type="nucleotide sequence ID" value="NZ_BAAAKM010000051.1"/>
</dbReference>
<dbReference type="PANTHER" id="PTHR21180:SF32">
    <property type="entry name" value="ENDONUCLEASE_EXONUCLEASE_PHOSPHATASE FAMILY DOMAIN-CONTAINING PROTEIN 1"/>
    <property type="match status" value="1"/>
</dbReference>
<dbReference type="InterPro" id="IPR010994">
    <property type="entry name" value="RuvA_2-like"/>
</dbReference>